<gene>
    <name evidence="24" type="ORF">ATZ36_04370</name>
</gene>
<keyword evidence="11 17" id="KW-0808">Transferase</keyword>
<evidence type="ECO:0000256" key="12">
    <source>
        <dbReference type="ARBA" id="ARBA00022683"/>
    </source>
</evidence>
<keyword evidence="10 17" id="KW-0762">Sugar transport</keyword>
<feature type="active site" description="Tele-phosphohistidine intermediate" evidence="18">
    <location>
        <position position="195"/>
    </location>
</feature>
<dbReference type="Gene3D" id="3.20.20.60">
    <property type="entry name" value="Phosphoenolpyruvate-binding domains"/>
    <property type="match status" value="1"/>
</dbReference>
<evidence type="ECO:0000313" key="24">
    <source>
        <dbReference type="EMBL" id="OEG70455.1"/>
    </source>
</evidence>
<feature type="domain" description="PEP-utilising enzyme mobile" evidence="21">
    <location>
        <begin position="161"/>
        <end position="231"/>
    </location>
</feature>
<evidence type="ECO:0000256" key="8">
    <source>
        <dbReference type="ARBA" id="ARBA00022448"/>
    </source>
</evidence>
<evidence type="ECO:0000259" key="21">
    <source>
        <dbReference type="Pfam" id="PF00391"/>
    </source>
</evidence>
<dbReference type="Pfam" id="PF02896">
    <property type="entry name" value="PEP-utilizers_C"/>
    <property type="match status" value="1"/>
</dbReference>
<proteinExistence type="inferred from homology"/>
<organism evidence="24 25">
    <name type="scientific">Endomicrobium trichonymphae</name>
    <dbReference type="NCBI Taxonomy" id="1408204"/>
    <lineage>
        <taxon>Bacteria</taxon>
        <taxon>Pseudomonadati</taxon>
        <taxon>Elusimicrobiota</taxon>
        <taxon>Endomicrobiia</taxon>
        <taxon>Endomicrobiales</taxon>
        <taxon>Endomicrobiaceae</taxon>
        <taxon>Candidatus Endomicrobiellum</taxon>
    </lineage>
</organism>
<dbReference type="PRINTS" id="PR01736">
    <property type="entry name" value="PHPHTRNFRASE"/>
</dbReference>
<dbReference type="InterPro" id="IPR006318">
    <property type="entry name" value="PTS_EI-like"/>
</dbReference>
<evidence type="ECO:0000256" key="10">
    <source>
        <dbReference type="ARBA" id="ARBA00022597"/>
    </source>
</evidence>
<dbReference type="GO" id="GO:0009401">
    <property type="term" value="P:phosphoenolpyruvate-dependent sugar phosphotransferase system"/>
    <property type="evidence" value="ECO:0007669"/>
    <property type="project" value="UniProtKB-KW"/>
</dbReference>
<comment type="cofactor">
    <cofactor evidence="2 17 20">
        <name>Mg(2+)</name>
        <dbReference type="ChEBI" id="CHEBI:18420"/>
    </cofactor>
</comment>
<dbReference type="SUPFAM" id="SSF47831">
    <property type="entry name" value="Enzyme I of the PEP:sugar phosphotransferase system HPr-binding (sub)domain"/>
    <property type="match status" value="1"/>
</dbReference>
<dbReference type="InterPro" id="IPR008731">
    <property type="entry name" value="PTS_EIN"/>
</dbReference>
<dbReference type="InterPro" id="IPR008279">
    <property type="entry name" value="PEP-util_enz_mobile_dom"/>
</dbReference>
<evidence type="ECO:0000256" key="15">
    <source>
        <dbReference type="ARBA" id="ARBA00022842"/>
    </source>
</evidence>
<dbReference type="InterPro" id="IPR015813">
    <property type="entry name" value="Pyrv/PenolPyrv_kinase-like_dom"/>
</dbReference>
<dbReference type="PROSITE" id="PS00742">
    <property type="entry name" value="PEP_ENZYMES_2"/>
    <property type="match status" value="1"/>
</dbReference>
<comment type="catalytic activity">
    <reaction evidence="1 17">
        <text>L-histidyl-[protein] + phosphoenolpyruvate = N(pros)-phospho-L-histidyl-[protein] + pyruvate</text>
        <dbReference type="Rhea" id="RHEA:23880"/>
        <dbReference type="Rhea" id="RHEA-COMP:9745"/>
        <dbReference type="Rhea" id="RHEA-COMP:9746"/>
        <dbReference type="ChEBI" id="CHEBI:15361"/>
        <dbReference type="ChEBI" id="CHEBI:29979"/>
        <dbReference type="ChEBI" id="CHEBI:58702"/>
        <dbReference type="ChEBI" id="CHEBI:64837"/>
        <dbReference type="EC" id="2.7.3.9"/>
    </reaction>
</comment>
<evidence type="ECO:0000256" key="1">
    <source>
        <dbReference type="ARBA" id="ARBA00000683"/>
    </source>
</evidence>
<feature type="binding site" evidence="19">
    <location>
        <begin position="462"/>
        <end position="463"/>
    </location>
    <ligand>
        <name>phosphoenolpyruvate</name>
        <dbReference type="ChEBI" id="CHEBI:58702"/>
    </ligand>
</feature>
<evidence type="ECO:0000256" key="4">
    <source>
        <dbReference type="ARBA" id="ARBA00004496"/>
    </source>
</evidence>
<dbReference type="NCBIfam" id="TIGR01417">
    <property type="entry name" value="PTS_I_fam"/>
    <property type="match status" value="1"/>
</dbReference>
<evidence type="ECO:0000256" key="14">
    <source>
        <dbReference type="ARBA" id="ARBA00022777"/>
    </source>
</evidence>
<dbReference type="InterPro" id="IPR036637">
    <property type="entry name" value="Phosphohistidine_dom_sf"/>
</dbReference>
<keyword evidence="9 17" id="KW-0963">Cytoplasm</keyword>
<evidence type="ECO:0000256" key="13">
    <source>
        <dbReference type="ARBA" id="ARBA00022723"/>
    </source>
</evidence>
<evidence type="ECO:0000256" key="18">
    <source>
        <dbReference type="PIRSR" id="PIRSR000732-1"/>
    </source>
</evidence>
<dbReference type="InterPro" id="IPR023151">
    <property type="entry name" value="PEP_util_CS"/>
</dbReference>
<evidence type="ECO:0000256" key="20">
    <source>
        <dbReference type="PIRSR" id="PIRSR000732-3"/>
    </source>
</evidence>
<dbReference type="InterPro" id="IPR050499">
    <property type="entry name" value="PEP-utilizing_PTS_enzyme"/>
</dbReference>
<dbReference type="GO" id="GO:0005737">
    <property type="term" value="C:cytoplasm"/>
    <property type="evidence" value="ECO:0007669"/>
    <property type="project" value="UniProtKB-SubCell"/>
</dbReference>
<dbReference type="InterPro" id="IPR040442">
    <property type="entry name" value="Pyrv_kinase-like_dom_sf"/>
</dbReference>
<evidence type="ECO:0000313" key="25">
    <source>
        <dbReference type="Proteomes" id="UP000095237"/>
    </source>
</evidence>
<evidence type="ECO:0000256" key="17">
    <source>
        <dbReference type="PIRNR" id="PIRNR000732"/>
    </source>
</evidence>
<feature type="binding site" evidence="19">
    <location>
        <position position="473"/>
    </location>
    <ligand>
        <name>phosphoenolpyruvate</name>
        <dbReference type="ChEBI" id="CHEBI:58702"/>
    </ligand>
</feature>
<evidence type="ECO:0000256" key="19">
    <source>
        <dbReference type="PIRSR" id="PIRSR000732-2"/>
    </source>
</evidence>
<comment type="similarity">
    <text evidence="5 17">Belongs to the PEP-utilizing enzyme family.</text>
</comment>
<feature type="domain" description="Phosphotransferase system enzyme I N-terminal" evidence="23">
    <location>
        <begin position="10"/>
        <end position="132"/>
    </location>
</feature>
<reference evidence="24 25" key="1">
    <citation type="submission" date="2015-11" db="EMBL/GenBank/DDBJ databases">
        <title>Evidence for parallel genomic evolution in an endosymbiosis of termite gut flagellates.</title>
        <authorList>
            <person name="Zheng H."/>
        </authorList>
    </citation>
    <scope>NUCLEOTIDE SEQUENCE [LARGE SCALE GENOMIC DNA]</scope>
    <source>
        <strain evidence="24 25">CET450</strain>
    </source>
</reference>
<keyword evidence="12 17" id="KW-0598">Phosphotransferase system</keyword>
<keyword evidence="8 17" id="KW-0813">Transport</keyword>
<feature type="binding site" evidence="19">
    <location>
        <position position="338"/>
    </location>
    <ligand>
        <name>phosphoenolpyruvate</name>
        <dbReference type="ChEBI" id="CHEBI:58702"/>
    </ligand>
</feature>
<feature type="domain" description="PEP-utilising enzyme C-terminal" evidence="22">
    <location>
        <begin position="257"/>
        <end position="549"/>
    </location>
</feature>
<name>A0A1E5IJ67_ENDTX</name>
<dbReference type="Pfam" id="PF05524">
    <property type="entry name" value="PEP-utilisers_N"/>
    <property type="match status" value="1"/>
</dbReference>
<dbReference type="Proteomes" id="UP000095237">
    <property type="component" value="Unassembled WGS sequence"/>
</dbReference>
<keyword evidence="14 17" id="KW-0418">Kinase</keyword>
<evidence type="ECO:0000256" key="16">
    <source>
        <dbReference type="ARBA" id="ARBA00033235"/>
    </source>
</evidence>
<evidence type="ECO:0000256" key="6">
    <source>
        <dbReference type="ARBA" id="ARBA00012232"/>
    </source>
</evidence>
<dbReference type="GO" id="GO:0016301">
    <property type="term" value="F:kinase activity"/>
    <property type="evidence" value="ECO:0007669"/>
    <property type="project" value="UniProtKB-KW"/>
</dbReference>
<dbReference type="Gene3D" id="1.10.274.10">
    <property type="entry name" value="PtsI, HPr-binding domain"/>
    <property type="match status" value="1"/>
</dbReference>
<dbReference type="SUPFAM" id="SSF52009">
    <property type="entry name" value="Phosphohistidine domain"/>
    <property type="match status" value="1"/>
</dbReference>
<dbReference type="PANTHER" id="PTHR46244">
    <property type="entry name" value="PHOSPHOENOLPYRUVATE-PROTEIN PHOSPHOTRANSFERASE"/>
    <property type="match status" value="1"/>
</dbReference>
<keyword evidence="13 17" id="KW-0479">Metal-binding</keyword>
<dbReference type="PIRSF" id="PIRSF000732">
    <property type="entry name" value="PTS_enzyme_I"/>
    <property type="match status" value="1"/>
</dbReference>
<evidence type="ECO:0000259" key="23">
    <source>
        <dbReference type="Pfam" id="PF05524"/>
    </source>
</evidence>
<dbReference type="InterPro" id="IPR000121">
    <property type="entry name" value="PEP_util_C"/>
</dbReference>
<comment type="subcellular location">
    <subcellularLocation>
        <location evidence="4 17">Cytoplasm</location>
    </subcellularLocation>
</comment>
<evidence type="ECO:0000256" key="11">
    <source>
        <dbReference type="ARBA" id="ARBA00022679"/>
    </source>
</evidence>
<keyword evidence="25" id="KW-1185">Reference proteome</keyword>
<evidence type="ECO:0000256" key="2">
    <source>
        <dbReference type="ARBA" id="ARBA00001946"/>
    </source>
</evidence>
<accession>A0A1E5IJ67</accession>
<sequence>MPNKKDIVIKGVAASPGIAIGKVFLLENNDFCLIRKEIPKNEREGEKKRLNAAIEKTKTELKVTHDKINSILGKNYARIADVHLLILDDPSIRKDVYKFINDGVNAEYAVFKVIDKIVHSFETIEDDYFKERTLDIQDIGKKILGNLLGKQRTTLASSNGDSIVVSHNLTPADTVAIKEKLVKGFAADIGGKTSHTAIVAQGLAIPAVAGLKTISSQAKTGDTIIVDGNKGKIILSPTAATLNEYKKECSIQFAKRKELEKLKDLPAETIDNHKVLIFANIDNPDEVQSVLDSGAIGIGLYRTEFMYFNRKTMPSEKDHFEEYFKVAEAMSPYPTIIRTIDLGGDKLTRMGLLNIEQEENPFLGLRAIRLCLKYPNIFINQLRGVLKASAYGKIRLMYPMISSLEELHEANKILEKVKQDLKKEHIKFDEKIEVGSMIEVPSAVMIIDAIAKEVDFVSIGTNDLIQYTLAVDRVNENVASLYDPLHPTILRFIKRIIDESHKAGIDVGMCGEMAGDPYYTPVLLGLGLDEFSVASVQIPKIKRVIRNISFENAQRIAEEILKCGDRDSISKIISSVQIQ</sequence>
<keyword evidence="15 17" id="KW-0460">Magnesium</keyword>
<dbReference type="InterPro" id="IPR024692">
    <property type="entry name" value="PTS_EI"/>
</dbReference>
<dbReference type="InterPro" id="IPR036618">
    <property type="entry name" value="PtsI_HPr-bd_sf"/>
</dbReference>
<dbReference type="GO" id="GO:0046872">
    <property type="term" value="F:metal ion binding"/>
    <property type="evidence" value="ECO:0007669"/>
    <property type="project" value="UniProtKB-KW"/>
</dbReference>
<protein>
    <recommendedName>
        <fullName evidence="7 17">Phosphoenolpyruvate-protein phosphotransferase</fullName>
        <ecNumber evidence="6 17">2.7.3.9</ecNumber>
    </recommendedName>
    <alternativeName>
        <fullName evidence="16 17">Phosphotransferase system, enzyme I</fullName>
    </alternativeName>
</protein>
<comment type="caution">
    <text evidence="24">The sequence shown here is derived from an EMBL/GenBank/DDBJ whole genome shotgun (WGS) entry which is preliminary data.</text>
</comment>
<feature type="binding site" evidence="20">
    <location>
        <position position="439"/>
    </location>
    <ligand>
        <name>Mg(2+)</name>
        <dbReference type="ChEBI" id="CHEBI:18420"/>
    </ligand>
</feature>
<evidence type="ECO:0000256" key="7">
    <source>
        <dbReference type="ARBA" id="ARBA00016544"/>
    </source>
</evidence>
<evidence type="ECO:0000256" key="3">
    <source>
        <dbReference type="ARBA" id="ARBA00002728"/>
    </source>
</evidence>
<dbReference type="Pfam" id="PF00391">
    <property type="entry name" value="PEP-utilizers"/>
    <property type="match status" value="1"/>
</dbReference>
<dbReference type="EMBL" id="LNVX01000331">
    <property type="protein sequence ID" value="OEG70455.1"/>
    <property type="molecule type" value="Genomic_DNA"/>
</dbReference>
<dbReference type="SUPFAM" id="SSF51621">
    <property type="entry name" value="Phosphoenolpyruvate/pyruvate domain"/>
    <property type="match status" value="1"/>
</dbReference>
<feature type="binding site" evidence="19">
    <location>
        <position position="302"/>
    </location>
    <ligand>
        <name>phosphoenolpyruvate</name>
        <dbReference type="ChEBI" id="CHEBI:58702"/>
    </ligand>
</feature>
<dbReference type="AlphaFoldDB" id="A0A1E5IJ67"/>
<evidence type="ECO:0000259" key="22">
    <source>
        <dbReference type="Pfam" id="PF02896"/>
    </source>
</evidence>
<dbReference type="PANTHER" id="PTHR46244:SF3">
    <property type="entry name" value="PHOSPHOENOLPYRUVATE-PROTEIN PHOSPHOTRANSFERASE"/>
    <property type="match status" value="1"/>
</dbReference>
<evidence type="ECO:0000256" key="5">
    <source>
        <dbReference type="ARBA" id="ARBA00007837"/>
    </source>
</evidence>
<feature type="binding site" evidence="20">
    <location>
        <position position="463"/>
    </location>
    <ligand>
        <name>Mg(2+)</name>
        <dbReference type="ChEBI" id="CHEBI:18420"/>
    </ligand>
</feature>
<dbReference type="Gene3D" id="3.50.30.10">
    <property type="entry name" value="Phosphohistidine domain"/>
    <property type="match status" value="1"/>
</dbReference>
<comment type="function">
    <text evidence="3 17">General (non sugar-specific) component of the phosphoenolpyruvate-dependent sugar phosphotransferase system (sugar PTS). This major carbohydrate active-transport system catalyzes the phosphorylation of incoming sugar substrates concomitantly with their translocation across the cell membrane. Enzyme I transfers the phosphoryl group from phosphoenolpyruvate (PEP) to the phosphoryl carrier protein (HPr).</text>
</comment>
<dbReference type="EC" id="2.7.3.9" evidence="6 17"/>
<feature type="active site" description="Proton donor" evidence="18">
    <location>
        <position position="510"/>
    </location>
</feature>
<evidence type="ECO:0000256" key="9">
    <source>
        <dbReference type="ARBA" id="ARBA00022490"/>
    </source>
</evidence>
<dbReference type="GO" id="GO:0008965">
    <property type="term" value="F:phosphoenolpyruvate-protein phosphotransferase activity"/>
    <property type="evidence" value="ECO:0007669"/>
    <property type="project" value="UniProtKB-EC"/>
</dbReference>